<dbReference type="Proteomes" id="UP000492821">
    <property type="component" value="Unassembled WGS sequence"/>
</dbReference>
<sequence>MNLFELKISDTALLEMIDSILSSSVRPRRMRFTFIEQKDKSLVENISEKFQCAGISTFSLYSRHLFDTFNNINWLVEYGWIHVHFDRVA</sequence>
<name>A0A7E4VJU4_PANRE</name>
<proteinExistence type="predicted"/>
<dbReference type="WBParaSite" id="Pan_g21361.t1">
    <property type="protein sequence ID" value="Pan_g21361.t1"/>
    <property type="gene ID" value="Pan_g21361"/>
</dbReference>
<evidence type="ECO:0000313" key="2">
    <source>
        <dbReference type="WBParaSite" id="Pan_g21361.t1"/>
    </source>
</evidence>
<reference evidence="1" key="1">
    <citation type="journal article" date="2013" name="Genetics">
        <title>The draft genome and transcriptome of Panagrellus redivivus are shaped by the harsh demands of a free-living lifestyle.</title>
        <authorList>
            <person name="Srinivasan J."/>
            <person name="Dillman A.R."/>
            <person name="Macchietto M.G."/>
            <person name="Heikkinen L."/>
            <person name="Lakso M."/>
            <person name="Fracchia K.M."/>
            <person name="Antoshechkin I."/>
            <person name="Mortazavi A."/>
            <person name="Wong G."/>
            <person name="Sternberg P.W."/>
        </authorList>
    </citation>
    <scope>NUCLEOTIDE SEQUENCE [LARGE SCALE GENOMIC DNA]</scope>
    <source>
        <strain evidence="1">MT8872</strain>
    </source>
</reference>
<reference evidence="2" key="2">
    <citation type="submission" date="2020-10" db="UniProtKB">
        <authorList>
            <consortium name="WormBaseParasite"/>
        </authorList>
    </citation>
    <scope>IDENTIFICATION</scope>
</reference>
<dbReference type="AlphaFoldDB" id="A0A7E4VJU4"/>
<keyword evidence="1" id="KW-1185">Reference proteome</keyword>
<organism evidence="1 2">
    <name type="scientific">Panagrellus redivivus</name>
    <name type="common">Microworm</name>
    <dbReference type="NCBI Taxonomy" id="6233"/>
    <lineage>
        <taxon>Eukaryota</taxon>
        <taxon>Metazoa</taxon>
        <taxon>Ecdysozoa</taxon>
        <taxon>Nematoda</taxon>
        <taxon>Chromadorea</taxon>
        <taxon>Rhabditida</taxon>
        <taxon>Tylenchina</taxon>
        <taxon>Panagrolaimomorpha</taxon>
        <taxon>Panagrolaimoidea</taxon>
        <taxon>Panagrolaimidae</taxon>
        <taxon>Panagrellus</taxon>
    </lineage>
</organism>
<protein>
    <submittedName>
        <fullName evidence="2">FTH domain-containing protein</fullName>
    </submittedName>
</protein>
<evidence type="ECO:0000313" key="1">
    <source>
        <dbReference type="Proteomes" id="UP000492821"/>
    </source>
</evidence>
<accession>A0A7E4VJU4</accession>